<proteinExistence type="predicted"/>
<dbReference type="EMBL" id="JADEXP010000024">
    <property type="protein sequence ID" value="MBE9065982.1"/>
    <property type="molecule type" value="Genomic_DNA"/>
</dbReference>
<evidence type="ECO:0000313" key="2">
    <source>
        <dbReference type="Proteomes" id="UP000615026"/>
    </source>
</evidence>
<keyword evidence="2" id="KW-1185">Reference proteome</keyword>
<accession>A0A928ZSB9</accession>
<gene>
    <name evidence="1" type="ORF">IQ260_04880</name>
</gene>
<dbReference type="Proteomes" id="UP000615026">
    <property type="component" value="Unassembled WGS sequence"/>
</dbReference>
<protein>
    <submittedName>
        <fullName evidence="1">Uncharacterized protein</fullName>
    </submittedName>
</protein>
<reference evidence="1" key="1">
    <citation type="submission" date="2020-10" db="EMBL/GenBank/DDBJ databases">
        <authorList>
            <person name="Castelo-Branco R."/>
            <person name="Eusebio N."/>
            <person name="Adriana R."/>
            <person name="Vieira A."/>
            <person name="Brugerolle De Fraissinette N."/>
            <person name="Rezende De Castro R."/>
            <person name="Schneider M.P."/>
            <person name="Vasconcelos V."/>
            <person name="Leao P.N."/>
        </authorList>
    </citation>
    <scope>NUCLEOTIDE SEQUENCE</scope>
    <source>
        <strain evidence="1">LEGE 11479</strain>
    </source>
</reference>
<sequence length="201" mass="22553">MAYSDFTINDIRKQFAVELVEDQALFSDIEPQVPPRWLSDFLDIHLPLADAIGTEKAKSEFIVAPILSAARELLDRQISLFSGIEFTVDKTQGLTGRCDYIVSRSRSQYSLSAPVLALVETKNDRINAGLGQCMAEMIAAELFNHQEENAVTTIFGCVTTGDLWRFLKLQPVNNQRTIFIDTKQYFATQVNDLLGILKSMV</sequence>
<dbReference type="RefSeq" id="WP_193991393.1">
    <property type="nucleotide sequence ID" value="NZ_JADEXP010000024.1"/>
</dbReference>
<name>A0A928ZSB9_LEPEC</name>
<evidence type="ECO:0000313" key="1">
    <source>
        <dbReference type="EMBL" id="MBE9065982.1"/>
    </source>
</evidence>
<organism evidence="1 2">
    <name type="scientific">Leptolyngbya cf. ectocarpi LEGE 11479</name>
    <dbReference type="NCBI Taxonomy" id="1828722"/>
    <lineage>
        <taxon>Bacteria</taxon>
        <taxon>Bacillati</taxon>
        <taxon>Cyanobacteriota</taxon>
        <taxon>Cyanophyceae</taxon>
        <taxon>Leptolyngbyales</taxon>
        <taxon>Leptolyngbyaceae</taxon>
        <taxon>Leptolyngbya group</taxon>
        <taxon>Leptolyngbya</taxon>
    </lineage>
</organism>
<dbReference type="AlphaFoldDB" id="A0A928ZSB9"/>
<comment type="caution">
    <text evidence="1">The sequence shown here is derived from an EMBL/GenBank/DDBJ whole genome shotgun (WGS) entry which is preliminary data.</text>
</comment>